<evidence type="ECO:0000259" key="2">
    <source>
        <dbReference type="SMART" id="SM00277"/>
    </source>
</evidence>
<keyword evidence="4" id="KW-1185">Reference proteome</keyword>
<sequence>CVYYNDNNPCSTCCQSASGWACCPYEQAVCCGDRFCCPQGYVCDGALRECVKKPRLN</sequence>
<dbReference type="Gene3D" id="2.10.25.160">
    <property type="entry name" value="Granulin"/>
    <property type="match status" value="1"/>
</dbReference>
<proteinExistence type="predicted"/>
<organism evidence="3 4">
    <name type="scientific">Callorhinchus milii</name>
    <name type="common">Ghost shark</name>
    <dbReference type="NCBI Taxonomy" id="7868"/>
    <lineage>
        <taxon>Eukaryota</taxon>
        <taxon>Metazoa</taxon>
        <taxon>Chordata</taxon>
        <taxon>Craniata</taxon>
        <taxon>Vertebrata</taxon>
        <taxon>Chondrichthyes</taxon>
        <taxon>Holocephali</taxon>
        <taxon>Chimaeriformes</taxon>
        <taxon>Callorhinchidae</taxon>
        <taxon>Callorhinchus</taxon>
    </lineage>
</organism>
<evidence type="ECO:0000256" key="1">
    <source>
        <dbReference type="ARBA" id="ARBA00023157"/>
    </source>
</evidence>
<protein>
    <recommendedName>
        <fullName evidence="2">Granulins domain-containing protein</fullName>
    </recommendedName>
</protein>
<dbReference type="Proteomes" id="UP000314986">
    <property type="component" value="Unassembled WGS sequence"/>
</dbReference>
<evidence type="ECO:0000313" key="4">
    <source>
        <dbReference type="Proteomes" id="UP000314986"/>
    </source>
</evidence>
<dbReference type="InterPro" id="IPR000118">
    <property type="entry name" value="Granulin"/>
</dbReference>
<reference evidence="3" key="4">
    <citation type="submission" date="2025-08" db="UniProtKB">
        <authorList>
            <consortium name="Ensembl"/>
        </authorList>
    </citation>
    <scope>IDENTIFICATION</scope>
</reference>
<dbReference type="SMART" id="SM00277">
    <property type="entry name" value="GRAN"/>
    <property type="match status" value="1"/>
</dbReference>
<dbReference type="InterPro" id="IPR037277">
    <property type="entry name" value="Granulin_sf"/>
</dbReference>
<feature type="domain" description="Granulins" evidence="2">
    <location>
        <begin position="5"/>
        <end position="50"/>
    </location>
</feature>
<dbReference type="Ensembl" id="ENSCMIT00000011209.1">
    <property type="protein sequence ID" value="ENSCMIP00000010931.1"/>
    <property type="gene ID" value="ENSCMIG00000005746.1"/>
</dbReference>
<name>A0A4W3H5D0_CALMI</name>
<reference evidence="4" key="1">
    <citation type="journal article" date="2006" name="Science">
        <title>Ancient noncoding elements conserved in the human genome.</title>
        <authorList>
            <person name="Venkatesh B."/>
            <person name="Kirkness E.F."/>
            <person name="Loh Y.H."/>
            <person name="Halpern A.L."/>
            <person name="Lee A.P."/>
            <person name="Johnson J."/>
            <person name="Dandona N."/>
            <person name="Viswanathan L.D."/>
            <person name="Tay A."/>
            <person name="Venter J.C."/>
            <person name="Strausberg R.L."/>
            <person name="Brenner S."/>
        </authorList>
    </citation>
    <scope>NUCLEOTIDE SEQUENCE [LARGE SCALE GENOMIC DNA]</scope>
</reference>
<evidence type="ECO:0000313" key="3">
    <source>
        <dbReference type="Ensembl" id="ENSCMIP00000010931.1"/>
    </source>
</evidence>
<reference evidence="4" key="3">
    <citation type="journal article" date="2014" name="Nature">
        <title>Elephant shark genome provides unique insights into gnathostome evolution.</title>
        <authorList>
            <consortium name="International Elephant Shark Genome Sequencing Consortium"/>
            <person name="Venkatesh B."/>
            <person name="Lee A.P."/>
            <person name="Ravi V."/>
            <person name="Maurya A.K."/>
            <person name="Lian M.M."/>
            <person name="Swann J.B."/>
            <person name="Ohta Y."/>
            <person name="Flajnik M.F."/>
            <person name="Sutoh Y."/>
            <person name="Kasahara M."/>
            <person name="Hoon S."/>
            <person name="Gangu V."/>
            <person name="Roy S.W."/>
            <person name="Irimia M."/>
            <person name="Korzh V."/>
            <person name="Kondrychyn I."/>
            <person name="Lim Z.W."/>
            <person name="Tay B.H."/>
            <person name="Tohari S."/>
            <person name="Kong K.W."/>
            <person name="Ho S."/>
            <person name="Lorente-Galdos B."/>
            <person name="Quilez J."/>
            <person name="Marques-Bonet T."/>
            <person name="Raney B.J."/>
            <person name="Ingham P.W."/>
            <person name="Tay A."/>
            <person name="Hillier L.W."/>
            <person name="Minx P."/>
            <person name="Boehm T."/>
            <person name="Wilson R.K."/>
            <person name="Brenner S."/>
            <person name="Warren W.C."/>
        </authorList>
    </citation>
    <scope>NUCLEOTIDE SEQUENCE [LARGE SCALE GENOMIC DNA]</scope>
</reference>
<dbReference type="Pfam" id="PF00396">
    <property type="entry name" value="Granulin"/>
    <property type="match status" value="1"/>
</dbReference>
<keyword evidence="1" id="KW-1015">Disulfide bond</keyword>
<dbReference type="InParanoid" id="A0A4W3H5D0"/>
<accession>A0A4W3H5D0</accession>
<dbReference type="AlphaFoldDB" id="A0A4W3H5D0"/>
<reference evidence="4" key="2">
    <citation type="journal article" date="2007" name="PLoS Biol.">
        <title>Survey sequencing and comparative analysis of the elephant shark (Callorhinchus milii) genome.</title>
        <authorList>
            <person name="Venkatesh B."/>
            <person name="Kirkness E.F."/>
            <person name="Loh Y.H."/>
            <person name="Halpern A.L."/>
            <person name="Lee A.P."/>
            <person name="Johnson J."/>
            <person name="Dandona N."/>
            <person name="Viswanathan L.D."/>
            <person name="Tay A."/>
            <person name="Venter J.C."/>
            <person name="Strausberg R.L."/>
            <person name="Brenner S."/>
        </authorList>
    </citation>
    <scope>NUCLEOTIDE SEQUENCE [LARGE SCALE GENOMIC DNA]</scope>
</reference>
<reference evidence="3" key="5">
    <citation type="submission" date="2025-09" db="UniProtKB">
        <authorList>
            <consortium name="Ensembl"/>
        </authorList>
    </citation>
    <scope>IDENTIFICATION</scope>
</reference>